<comment type="caution">
    <text evidence="3">The sequence shown here is derived from an EMBL/GenBank/DDBJ whole genome shotgun (WGS) entry which is preliminary data.</text>
</comment>
<evidence type="ECO:0000313" key="4">
    <source>
        <dbReference type="Proteomes" id="UP001162131"/>
    </source>
</evidence>
<dbReference type="CDD" id="cd14279">
    <property type="entry name" value="CUE"/>
    <property type="match status" value="1"/>
</dbReference>
<feature type="region of interest" description="Disordered" evidence="1">
    <location>
        <begin position="140"/>
        <end position="202"/>
    </location>
</feature>
<reference evidence="3" key="1">
    <citation type="submission" date="2021-09" db="EMBL/GenBank/DDBJ databases">
        <authorList>
            <consortium name="AG Swart"/>
            <person name="Singh M."/>
            <person name="Singh A."/>
            <person name="Seah K."/>
            <person name="Emmerich C."/>
        </authorList>
    </citation>
    <scope>NUCLEOTIDE SEQUENCE</scope>
    <source>
        <strain evidence="3">ATCC30299</strain>
    </source>
</reference>
<dbReference type="Proteomes" id="UP001162131">
    <property type="component" value="Unassembled WGS sequence"/>
</dbReference>
<dbReference type="InterPro" id="IPR009060">
    <property type="entry name" value="UBA-like_sf"/>
</dbReference>
<dbReference type="PROSITE" id="PS51140">
    <property type="entry name" value="CUE"/>
    <property type="match status" value="1"/>
</dbReference>
<proteinExistence type="predicted"/>
<organism evidence="3 4">
    <name type="scientific">Blepharisma stoltei</name>
    <dbReference type="NCBI Taxonomy" id="1481888"/>
    <lineage>
        <taxon>Eukaryota</taxon>
        <taxon>Sar</taxon>
        <taxon>Alveolata</taxon>
        <taxon>Ciliophora</taxon>
        <taxon>Postciliodesmatophora</taxon>
        <taxon>Heterotrichea</taxon>
        <taxon>Heterotrichida</taxon>
        <taxon>Blepharismidae</taxon>
        <taxon>Blepharisma</taxon>
    </lineage>
</organism>
<feature type="domain" description="CUE" evidence="2">
    <location>
        <begin position="4"/>
        <end position="47"/>
    </location>
</feature>
<dbReference type="AlphaFoldDB" id="A0AAU9JNC5"/>
<feature type="compositionally biased region" description="Pro residues" evidence="1">
    <location>
        <begin position="59"/>
        <end position="74"/>
    </location>
</feature>
<dbReference type="SUPFAM" id="SSF46934">
    <property type="entry name" value="UBA-like"/>
    <property type="match status" value="1"/>
</dbReference>
<keyword evidence="4" id="KW-1185">Reference proteome</keyword>
<dbReference type="Gene3D" id="1.10.8.10">
    <property type="entry name" value="DNA helicase RuvA subunit, C-terminal domain"/>
    <property type="match status" value="1"/>
</dbReference>
<gene>
    <name evidence="3" type="ORF">BSTOLATCC_MIC43077</name>
</gene>
<evidence type="ECO:0000313" key="3">
    <source>
        <dbReference type="EMBL" id="CAG9327080.1"/>
    </source>
</evidence>
<evidence type="ECO:0000259" key="2">
    <source>
        <dbReference type="PROSITE" id="PS51140"/>
    </source>
</evidence>
<name>A0AAU9JNC5_9CILI</name>
<feature type="compositionally biased region" description="Acidic residues" evidence="1">
    <location>
        <begin position="99"/>
        <end position="121"/>
    </location>
</feature>
<feature type="region of interest" description="Disordered" evidence="1">
    <location>
        <begin position="49"/>
        <end position="121"/>
    </location>
</feature>
<dbReference type="GO" id="GO:0043130">
    <property type="term" value="F:ubiquitin binding"/>
    <property type="evidence" value="ECO:0007669"/>
    <property type="project" value="InterPro"/>
</dbReference>
<evidence type="ECO:0000256" key="1">
    <source>
        <dbReference type="SAM" id="MobiDB-lite"/>
    </source>
</evidence>
<dbReference type="EMBL" id="CAJZBQ010000042">
    <property type="protein sequence ID" value="CAG9327080.1"/>
    <property type="molecule type" value="Genomic_DNA"/>
</dbReference>
<protein>
    <recommendedName>
        <fullName evidence="2">CUE domain-containing protein</fullName>
    </recommendedName>
</protein>
<feature type="compositionally biased region" description="Basic and acidic residues" evidence="1">
    <location>
        <begin position="183"/>
        <end position="195"/>
    </location>
</feature>
<accession>A0AAU9JNC5</accession>
<feature type="compositionally biased region" description="Basic and acidic residues" evidence="1">
    <location>
        <begin position="167"/>
        <end position="176"/>
    </location>
</feature>
<dbReference type="Pfam" id="PF02845">
    <property type="entry name" value="CUE"/>
    <property type="match status" value="1"/>
</dbReference>
<sequence>MESPYKKQVDYLTSMFPQLDAEIIESILESCEGSVNKATDYLLRLDEESYSKSSLSNEPDPPIINAPNLPPPIQAPQLKKAASEPPKVHQEPNVVLNDDFLELGDPDSEEDIPNQEQEEYLDPIEQERKLQQIIEESILEANKQEKQKKPKKTPFGQRFKAKVKKIFGKEEKKVEENNQPVKAQREPAKAQKESFPHINNEMTVETIDADEDVYRFYSPNNPALVKGESLNNQKH</sequence>
<dbReference type="InterPro" id="IPR003892">
    <property type="entry name" value="CUE"/>
</dbReference>